<keyword evidence="5" id="KW-0564">Palmitate</keyword>
<dbReference type="Proteomes" id="UP000231655">
    <property type="component" value="Unassembled WGS sequence"/>
</dbReference>
<keyword evidence="4" id="KW-0472">Membrane</keyword>
<dbReference type="RefSeq" id="WP_010140981.1">
    <property type="nucleotide sequence ID" value="NZ_OBEA01000002.1"/>
</dbReference>
<reference evidence="8 9" key="1">
    <citation type="submission" date="2017-09" db="EMBL/GenBank/DDBJ databases">
        <authorList>
            <person name="Ehlers B."/>
            <person name="Leendertz F.H."/>
        </authorList>
    </citation>
    <scope>NUCLEOTIDE SEQUENCE [LARGE SCALE GENOMIC DNA]</scope>
    <source>
        <strain evidence="8 9">CGMCC 1.12662</strain>
    </source>
</reference>
<reference evidence="7 10" key="2">
    <citation type="journal article" date="2018" name="Int. J. Syst. Evol. Microbiol.">
        <title>Pseudooceanicola lipolyticus sp. nov., a marine alphaproteobacterium, reclassification of Oceanicola flagellatus as Pseudooceanicola flagellatus comb. nov. and emended description of the genus Pseudooceanicola.</title>
        <authorList>
            <person name="Huang M.-M."/>
            <person name="Guo L.-L."/>
            <person name="Wu Y.-H."/>
            <person name="Lai Q.-L."/>
            <person name="Shao Z.-Z."/>
            <person name="Wang C.-S."/>
            <person name="Wu M."/>
            <person name="Xu X.-W."/>
        </authorList>
    </citation>
    <scope>NUCLEOTIDE SEQUENCE [LARGE SCALE GENOMIC DNA]</scope>
    <source>
        <strain evidence="7 10">Ar-45</strain>
    </source>
</reference>
<evidence type="ECO:0000256" key="6">
    <source>
        <dbReference type="ARBA" id="ARBA00023288"/>
    </source>
</evidence>
<dbReference type="OrthoDB" id="7363288at2"/>
<evidence type="ECO:0000256" key="3">
    <source>
        <dbReference type="ARBA" id="ARBA00022729"/>
    </source>
</evidence>
<evidence type="ECO:0000313" key="8">
    <source>
        <dbReference type="EMBL" id="SNY47709.1"/>
    </source>
</evidence>
<dbReference type="InterPro" id="IPR012556">
    <property type="entry name" value="Entericidin"/>
</dbReference>
<name>A0A285IIB0_9RHOB</name>
<dbReference type="EMBL" id="PGTD01000016">
    <property type="protein sequence ID" value="PJE28916.1"/>
    <property type="molecule type" value="Genomic_DNA"/>
</dbReference>
<keyword evidence="6" id="KW-0449">Lipoprotein</keyword>
<dbReference type="PROSITE" id="PS51257">
    <property type="entry name" value="PROKAR_LIPOPROTEIN"/>
    <property type="match status" value="1"/>
</dbReference>
<dbReference type="GO" id="GO:0016020">
    <property type="term" value="C:membrane"/>
    <property type="evidence" value="ECO:0007669"/>
    <property type="project" value="InterPro"/>
</dbReference>
<dbReference type="Proteomes" id="UP000231702">
    <property type="component" value="Unassembled WGS sequence"/>
</dbReference>
<evidence type="ECO:0000313" key="10">
    <source>
        <dbReference type="Proteomes" id="UP000231702"/>
    </source>
</evidence>
<dbReference type="EMBL" id="OBEA01000002">
    <property type="protein sequence ID" value="SNY47709.1"/>
    <property type="molecule type" value="Genomic_DNA"/>
</dbReference>
<gene>
    <name evidence="7" type="ORF">CVM39_10690</name>
    <name evidence="8" type="ORF">SAMN06297129_1228</name>
</gene>
<comment type="similarity">
    <text evidence="1">Belongs to the EcnA/EcnB lipoprotein family.</text>
</comment>
<evidence type="ECO:0000313" key="9">
    <source>
        <dbReference type="Proteomes" id="UP000231655"/>
    </source>
</evidence>
<protein>
    <submittedName>
        <fullName evidence="8">Entericidin B</fullName>
    </submittedName>
    <submittedName>
        <fullName evidence="7">Entericidin, EcnA/B family</fullName>
    </submittedName>
</protein>
<keyword evidence="2" id="KW-1003">Cell membrane</keyword>
<evidence type="ECO:0000256" key="1">
    <source>
        <dbReference type="ARBA" id="ARBA00010296"/>
    </source>
</evidence>
<organism evidence="8 9">
    <name type="scientific">Pseudooceanicola antarcticus</name>
    <dbReference type="NCBI Taxonomy" id="1247613"/>
    <lineage>
        <taxon>Bacteria</taxon>
        <taxon>Pseudomonadati</taxon>
        <taxon>Pseudomonadota</taxon>
        <taxon>Alphaproteobacteria</taxon>
        <taxon>Rhodobacterales</taxon>
        <taxon>Paracoccaceae</taxon>
        <taxon>Pseudooceanicola</taxon>
    </lineage>
</organism>
<evidence type="ECO:0000256" key="4">
    <source>
        <dbReference type="ARBA" id="ARBA00023136"/>
    </source>
</evidence>
<keyword evidence="3" id="KW-0732">Signal</keyword>
<dbReference type="AlphaFoldDB" id="A0A285IIB0"/>
<evidence type="ECO:0000313" key="7">
    <source>
        <dbReference type="EMBL" id="PJE28916.1"/>
    </source>
</evidence>
<dbReference type="GO" id="GO:0009636">
    <property type="term" value="P:response to toxic substance"/>
    <property type="evidence" value="ECO:0007669"/>
    <property type="project" value="InterPro"/>
</dbReference>
<keyword evidence="10" id="KW-1185">Reference proteome</keyword>
<evidence type="ECO:0000256" key="5">
    <source>
        <dbReference type="ARBA" id="ARBA00023139"/>
    </source>
</evidence>
<dbReference type="Pfam" id="PF08085">
    <property type="entry name" value="Entericidin"/>
    <property type="match status" value="1"/>
</dbReference>
<accession>A0A285IIB0</accession>
<proteinExistence type="inferred from homology"/>
<sequence>MIRIAICLLALSGLAACETVKGAGRDIQKAGTIIEGEAAQTQAGM</sequence>
<evidence type="ECO:0000256" key="2">
    <source>
        <dbReference type="ARBA" id="ARBA00022475"/>
    </source>
</evidence>